<reference evidence="1" key="1">
    <citation type="journal article" date="2021" name="Genome Biol. Evol.">
        <title>A High-Quality Reference Genome for a Parasitic Bivalve with Doubly Uniparental Inheritance (Bivalvia: Unionida).</title>
        <authorList>
            <person name="Smith C.H."/>
        </authorList>
    </citation>
    <scope>NUCLEOTIDE SEQUENCE</scope>
    <source>
        <strain evidence="1">CHS0354</strain>
    </source>
</reference>
<dbReference type="Proteomes" id="UP001195483">
    <property type="component" value="Unassembled WGS sequence"/>
</dbReference>
<evidence type="ECO:0000313" key="1">
    <source>
        <dbReference type="EMBL" id="KAK3587231.1"/>
    </source>
</evidence>
<dbReference type="EMBL" id="JAEAOA010001810">
    <property type="protein sequence ID" value="KAK3587231.1"/>
    <property type="molecule type" value="Genomic_DNA"/>
</dbReference>
<dbReference type="AlphaFoldDB" id="A0AAE0S8E5"/>
<keyword evidence="2" id="KW-1185">Reference proteome</keyword>
<sequence>MDLKEYFSIQMHQTATSRKFRTIYTYTVKFKDFAPDVPAENAEGSVTDFFDSLFQVKDRGRLSLSMYHNSLNSPVCLGFSTPAELTSSKLLRSIEDVQSMREEFNIADGKVTIHMAFVVPPWVEDNNHH</sequence>
<reference evidence="1" key="2">
    <citation type="journal article" date="2021" name="Genome Biol. Evol.">
        <title>Developing a high-quality reference genome for a parasitic bivalve with doubly uniparental inheritance (Bivalvia: Unionida).</title>
        <authorList>
            <person name="Smith C.H."/>
        </authorList>
    </citation>
    <scope>NUCLEOTIDE SEQUENCE</scope>
    <source>
        <strain evidence="1">CHS0354</strain>
        <tissue evidence="1">Mantle</tissue>
    </source>
</reference>
<comment type="caution">
    <text evidence="1">The sequence shown here is derived from an EMBL/GenBank/DDBJ whole genome shotgun (WGS) entry which is preliminary data.</text>
</comment>
<accession>A0AAE0S8E5</accession>
<organism evidence="1 2">
    <name type="scientific">Potamilus streckersoni</name>
    <dbReference type="NCBI Taxonomy" id="2493646"/>
    <lineage>
        <taxon>Eukaryota</taxon>
        <taxon>Metazoa</taxon>
        <taxon>Spiralia</taxon>
        <taxon>Lophotrochozoa</taxon>
        <taxon>Mollusca</taxon>
        <taxon>Bivalvia</taxon>
        <taxon>Autobranchia</taxon>
        <taxon>Heteroconchia</taxon>
        <taxon>Palaeoheterodonta</taxon>
        <taxon>Unionida</taxon>
        <taxon>Unionoidea</taxon>
        <taxon>Unionidae</taxon>
        <taxon>Ambleminae</taxon>
        <taxon>Lampsilini</taxon>
        <taxon>Potamilus</taxon>
    </lineage>
</organism>
<gene>
    <name evidence="1" type="ORF">CHS0354_030418</name>
</gene>
<proteinExistence type="predicted"/>
<reference evidence="1" key="3">
    <citation type="submission" date="2023-05" db="EMBL/GenBank/DDBJ databases">
        <authorList>
            <person name="Smith C.H."/>
        </authorList>
    </citation>
    <scope>NUCLEOTIDE SEQUENCE</scope>
    <source>
        <strain evidence="1">CHS0354</strain>
        <tissue evidence="1">Mantle</tissue>
    </source>
</reference>
<evidence type="ECO:0000313" key="2">
    <source>
        <dbReference type="Proteomes" id="UP001195483"/>
    </source>
</evidence>
<name>A0AAE0S8E5_9BIVA</name>
<protein>
    <submittedName>
        <fullName evidence="1">Uncharacterized protein</fullName>
    </submittedName>
</protein>